<organism evidence="10 11">
    <name type="scientific">Racocetra fulgida</name>
    <dbReference type="NCBI Taxonomy" id="60492"/>
    <lineage>
        <taxon>Eukaryota</taxon>
        <taxon>Fungi</taxon>
        <taxon>Fungi incertae sedis</taxon>
        <taxon>Mucoromycota</taxon>
        <taxon>Glomeromycotina</taxon>
        <taxon>Glomeromycetes</taxon>
        <taxon>Diversisporales</taxon>
        <taxon>Gigasporaceae</taxon>
        <taxon>Racocetra</taxon>
    </lineage>
</organism>
<feature type="domain" description="Tyrosinase copper-binding" evidence="9">
    <location>
        <begin position="344"/>
        <end position="355"/>
    </location>
</feature>
<evidence type="ECO:0000256" key="3">
    <source>
        <dbReference type="ARBA" id="ARBA00022723"/>
    </source>
</evidence>
<dbReference type="GO" id="GO:0046872">
    <property type="term" value="F:metal ion binding"/>
    <property type="evidence" value="ECO:0007669"/>
    <property type="project" value="UniProtKB-KW"/>
</dbReference>
<dbReference type="PROSITE" id="PS00497">
    <property type="entry name" value="TYROSINASE_1"/>
    <property type="match status" value="1"/>
</dbReference>
<dbReference type="Proteomes" id="UP000789396">
    <property type="component" value="Unassembled WGS sequence"/>
</dbReference>
<comment type="caution">
    <text evidence="10">The sequence shown here is derived from an EMBL/GenBank/DDBJ whole genome shotgun (WGS) entry which is preliminary data.</text>
</comment>
<dbReference type="GO" id="GO:0042438">
    <property type="term" value="P:melanin biosynthetic process"/>
    <property type="evidence" value="ECO:0007669"/>
    <property type="project" value="UniProtKB-KW"/>
</dbReference>
<keyword evidence="5" id="KW-0470">Melanin biosynthesis</keyword>
<comment type="similarity">
    <text evidence="1">Belongs to the tyrosinase family.</text>
</comment>
<dbReference type="InterPro" id="IPR002227">
    <property type="entry name" value="Tyrosinase_Cu-bd"/>
</dbReference>
<keyword evidence="3" id="KW-0479">Metal-binding</keyword>
<dbReference type="InterPro" id="IPR008922">
    <property type="entry name" value="Di-copper_centre_dom_sf"/>
</dbReference>
<dbReference type="SUPFAM" id="SSF48056">
    <property type="entry name" value="Di-copper centre-containing domain"/>
    <property type="match status" value="1"/>
</dbReference>
<evidence type="ECO:0000256" key="4">
    <source>
        <dbReference type="ARBA" id="ARBA00023008"/>
    </source>
</evidence>
<evidence type="ECO:0000256" key="7">
    <source>
        <dbReference type="ARBA" id="ARBA00048881"/>
    </source>
</evidence>
<dbReference type="EC" id="1.14.18.1" evidence="2"/>
<keyword evidence="11" id="KW-1185">Reference proteome</keyword>
<reference evidence="10" key="1">
    <citation type="submission" date="2021-06" db="EMBL/GenBank/DDBJ databases">
        <authorList>
            <person name="Kallberg Y."/>
            <person name="Tangrot J."/>
            <person name="Rosling A."/>
        </authorList>
    </citation>
    <scope>NUCLEOTIDE SEQUENCE</scope>
    <source>
        <strain evidence="10">IN212</strain>
    </source>
</reference>
<dbReference type="OrthoDB" id="2329482at2759"/>
<evidence type="ECO:0000259" key="8">
    <source>
        <dbReference type="PROSITE" id="PS00497"/>
    </source>
</evidence>
<dbReference type="EMBL" id="CAJVPZ010014348">
    <property type="protein sequence ID" value="CAG8656982.1"/>
    <property type="molecule type" value="Genomic_DNA"/>
</dbReference>
<gene>
    <name evidence="10" type="ORF">RFULGI_LOCUS8694</name>
</gene>
<dbReference type="AlphaFoldDB" id="A0A9N9E246"/>
<sequence>MGLSHSSSYHTSHVRSVSAFGPVIVEPFPEIYPRLDIWDFYGNEKYEPQLDLLVQSYQAIYDRPYYDMRSFYQVAGIHGQPFEPYDGVTDGAHEYKNETDWAKGRFGGYCHHGSVLFPSWHRPYMLLIESLLANEAKQIALQYPDNEKEKYIEASKQLRHPYWDWADDKTMKGVPEVFLTPEIEINTPKGKKKVKNPFKSFTLPVDLSFPLEKGKNPNDKPNYTPPNVTTNPFTPAGYPTARHPNANYEDQNNLLINNVSMYVSTVFKPGWYQMFHFGNFLRFSHHGVRSDGSLMPNFFGSHPPPTIVNGSGHFASLETTHDAFHLIFGGPGGHMGYVDLASFDPMFFFHHSNMDRLFALWQGAFPDSWIPQSNNPNGTYTELLDESIDEHTDLTPFRKTKTEFWKSSEVRDVEKLGYTYLELERFKGQDPKKLQAYLLELYKPDPHYGERFFVKVTLESNKLIGPYFVRVFVDCATADAQTPLTSPHFAGLVAMWSGNKAHNNSFVVGTVDITAAMERLEIRMQTYDIIHDANATTGLLRPTAIFDVKRDIHIVTVKLNGEGISPKEAGVINVEVYSFKHDKVDPNFLAEDTGRYHGTTTF</sequence>
<comment type="catalytic activity">
    <reaction evidence="7">
        <text>L-tyrosine + O2 = L-dopaquinone + H2O</text>
        <dbReference type="Rhea" id="RHEA:18117"/>
        <dbReference type="ChEBI" id="CHEBI:15377"/>
        <dbReference type="ChEBI" id="CHEBI:15379"/>
        <dbReference type="ChEBI" id="CHEBI:57924"/>
        <dbReference type="ChEBI" id="CHEBI:58315"/>
        <dbReference type="EC" id="1.14.18.1"/>
    </reaction>
</comment>
<evidence type="ECO:0000259" key="9">
    <source>
        <dbReference type="PROSITE" id="PS00498"/>
    </source>
</evidence>
<evidence type="ECO:0000313" key="10">
    <source>
        <dbReference type="EMBL" id="CAG8656982.1"/>
    </source>
</evidence>
<keyword evidence="4" id="KW-0186">Copper</keyword>
<dbReference type="InterPro" id="IPR050316">
    <property type="entry name" value="Tyrosinase/Hemocyanin"/>
</dbReference>
<feature type="domain" description="Tyrosinase copper-binding" evidence="8">
    <location>
        <begin position="111"/>
        <end position="129"/>
    </location>
</feature>
<dbReference type="PANTHER" id="PTHR11474">
    <property type="entry name" value="TYROSINASE FAMILY MEMBER"/>
    <property type="match status" value="1"/>
</dbReference>
<accession>A0A9N9E246</accession>
<dbReference type="Pfam" id="PF00264">
    <property type="entry name" value="Tyrosinase"/>
    <property type="match status" value="1"/>
</dbReference>
<evidence type="ECO:0000256" key="5">
    <source>
        <dbReference type="ARBA" id="ARBA00023101"/>
    </source>
</evidence>
<evidence type="ECO:0000256" key="6">
    <source>
        <dbReference type="ARBA" id="ARBA00048233"/>
    </source>
</evidence>
<protein>
    <recommendedName>
        <fullName evidence="2">tyrosinase</fullName>
        <ecNumber evidence="2">1.14.18.1</ecNumber>
    </recommendedName>
</protein>
<proteinExistence type="inferred from homology"/>
<dbReference type="PROSITE" id="PS00498">
    <property type="entry name" value="TYROSINASE_2"/>
    <property type="match status" value="1"/>
</dbReference>
<dbReference type="Gene3D" id="1.10.1280.10">
    <property type="entry name" value="Di-copper center containing domain from catechol oxidase"/>
    <property type="match status" value="1"/>
</dbReference>
<dbReference type="PRINTS" id="PR00092">
    <property type="entry name" value="TYROSINASE"/>
</dbReference>
<evidence type="ECO:0000256" key="1">
    <source>
        <dbReference type="ARBA" id="ARBA00009928"/>
    </source>
</evidence>
<evidence type="ECO:0000256" key="2">
    <source>
        <dbReference type="ARBA" id="ARBA00011906"/>
    </source>
</evidence>
<name>A0A9N9E246_9GLOM</name>
<evidence type="ECO:0000313" key="11">
    <source>
        <dbReference type="Proteomes" id="UP000789396"/>
    </source>
</evidence>
<comment type="catalytic activity">
    <reaction evidence="6">
        <text>2 L-dopa + O2 = 2 L-dopaquinone + 2 H2O</text>
        <dbReference type="Rhea" id="RHEA:34287"/>
        <dbReference type="ChEBI" id="CHEBI:15377"/>
        <dbReference type="ChEBI" id="CHEBI:15379"/>
        <dbReference type="ChEBI" id="CHEBI:57504"/>
        <dbReference type="ChEBI" id="CHEBI:57924"/>
        <dbReference type="EC" id="1.14.18.1"/>
    </reaction>
</comment>
<dbReference type="GO" id="GO:0004503">
    <property type="term" value="F:tyrosinase activity"/>
    <property type="evidence" value="ECO:0007669"/>
    <property type="project" value="UniProtKB-EC"/>
</dbReference>
<dbReference type="PANTHER" id="PTHR11474:SF76">
    <property type="entry name" value="SHKT DOMAIN-CONTAINING PROTEIN"/>
    <property type="match status" value="1"/>
</dbReference>